<accession>A0A4R6MDX8</accession>
<dbReference type="InterPro" id="IPR036010">
    <property type="entry name" value="2Fe-2S_ferredoxin-like_sf"/>
</dbReference>
<evidence type="ECO:0000313" key="3">
    <source>
        <dbReference type="Proteomes" id="UP000294656"/>
    </source>
</evidence>
<comment type="caution">
    <text evidence="2">The sequence shown here is derived from an EMBL/GenBank/DDBJ whole genome shotgun (WGS) entry which is preliminary data.</text>
</comment>
<dbReference type="RefSeq" id="WP_133502774.1">
    <property type="nucleotide sequence ID" value="NZ_SNXC01000009.1"/>
</dbReference>
<keyword evidence="3" id="KW-1185">Reference proteome</keyword>
<dbReference type="InterPro" id="IPR001041">
    <property type="entry name" value="2Fe-2S_ferredoxin-type"/>
</dbReference>
<dbReference type="AlphaFoldDB" id="A0A4R6MDX8"/>
<gene>
    <name evidence="2" type="ORF">DFP79_0964</name>
</gene>
<dbReference type="Proteomes" id="UP000294656">
    <property type="component" value="Unassembled WGS sequence"/>
</dbReference>
<sequence>MEIKVDGKLIQAPEGENLLSLLLENGVDIAYGCRAGACCSCSVYDLDLKADILACQTQIDRSFNLTFELPKVESVPVTCISSSQLRVGTLLTGMSSRSLIMGEKVRFDKKMDVWVVVGSDQEGCYFWSPNHYASALCYSKFSHITDSSQGAVDSKITAEVLSSANDGRVLLIIEPVLFELSGPLTASFSDDTTVVILQGDARNLDLSEFKFQRFQCVISVGERIFSESLEALLTESKVRAEHLLYLPLLSTSMSASPSFSLLPNTP</sequence>
<dbReference type="GO" id="GO:0051536">
    <property type="term" value="F:iron-sulfur cluster binding"/>
    <property type="evidence" value="ECO:0007669"/>
    <property type="project" value="InterPro"/>
</dbReference>
<evidence type="ECO:0000259" key="1">
    <source>
        <dbReference type="PROSITE" id="PS51085"/>
    </source>
</evidence>
<dbReference type="OrthoDB" id="9806195at2"/>
<reference evidence="2 3" key="1">
    <citation type="submission" date="2019-03" db="EMBL/GenBank/DDBJ databases">
        <title>Genomic Encyclopedia of Type Strains, Phase III (KMG-III): the genomes of soil and plant-associated and newly described type strains.</title>
        <authorList>
            <person name="Whitman W."/>
        </authorList>
    </citation>
    <scope>NUCLEOTIDE SEQUENCE [LARGE SCALE GENOMIC DNA]</scope>
    <source>
        <strain evidence="2 3">CECT 7378</strain>
    </source>
</reference>
<feature type="domain" description="2Fe-2S ferredoxin-type" evidence="1">
    <location>
        <begin position="1"/>
        <end position="73"/>
    </location>
</feature>
<dbReference type="PROSITE" id="PS51085">
    <property type="entry name" value="2FE2S_FER_2"/>
    <property type="match status" value="1"/>
</dbReference>
<dbReference type="Gene3D" id="3.10.20.30">
    <property type="match status" value="1"/>
</dbReference>
<name>A0A4R6MDX8_9GAMM</name>
<organism evidence="2 3">
    <name type="scientific">Marinomonas balearica</name>
    <dbReference type="NCBI Taxonomy" id="491947"/>
    <lineage>
        <taxon>Bacteria</taxon>
        <taxon>Pseudomonadati</taxon>
        <taxon>Pseudomonadota</taxon>
        <taxon>Gammaproteobacteria</taxon>
        <taxon>Oceanospirillales</taxon>
        <taxon>Oceanospirillaceae</taxon>
        <taxon>Marinomonas</taxon>
    </lineage>
</organism>
<dbReference type="Pfam" id="PF00111">
    <property type="entry name" value="Fer2"/>
    <property type="match status" value="1"/>
</dbReference>
<dbReference type="EMBL" id="SNXC01000009">
    <property type="protein sequence ID" value="TDO99951.1"/>
    <property type="molecule type" value="Genomic_DNA"/>
</dbReference>
<protein>
    <submittedName>
        <fullName evidence="2">2Fe-2S iron-sulfur cluster protein</fullName>
    </submittedName>
</protein>
<dbReference type="InterPro" id="IPR012675">
    <property type="entry name" value="Beta-grasp_dom_sf"/>
</dbReference>
<proteinExistence type="predicted"/>
<dbReference type="SUPFAM" id="SSF54292">
    <property type="entry name" value="2Fe-2S ferredoxin-like"/>
    <property type="match status" value="1"/>
</dbReference>
<evidence type="ECO:0000313" key="2">
    <source>
        <dbReference type="EMBL" id="TDO99951.1"/>
    </source>
</evidence>